<evidence type="ECO:0000256" key="2">
    <source>
        <dbReference type="PROSITE-ProRule" id="PRU10007"/>
    </source>
</evidence>
<dbReference type="InterPro" id="IPR015590">
    <property type="entry name" value="Aldehyde_DH_dom"/>
</dbReference>
<dbReference type="Proteomes" id="UP001595988">
    <property type="component" value="Unassembled WGS sequence"/>
</dbReference>
<reference evidence="6" key="1">
    <citation type="journal article" date="2019" name="Int. J. Syst. Evol. Microbiol.">
        <title>The Global Catalogue of Microorganisms (GCM) 10K type strain sequencing project: providing services to taxonomists for standard genome sequencing and annotation.</title>
        <authorList>
            <consortium name="The Broad Institute Genomics Platform"/>
            <consortium name="The Broad Institute Genome Sequencing Center for Infectious Disease"/>
            <person name="Wu L."/>
            <person name="Ma J."/>
        </authorList>
    </citation>
    <scope>NUCLEOTIDE SEQUENCE [LARGE SCALE GENOMIC DNA]</scope>
    <source>
        <strain evidence="6">CCUG 37257</strain>
    </source>
</reference>
<organism evidence="5 6">
    <name type="scientific">Oceanobacillus aidingensis</name>
    <dbReference type="NCBI Taxonomy" id="645964"/>
    <lineage>
        <taxon>Bacteria</taxon>
        <taxon>Bacillati</taxon>
        <taxon>Bacillota</taxon>
        <taxon>Bacilli</taxon>
        <taxon>Bacillales</taxon>
        <taxon>Bacillaceae</taxon>
        <taxon>Oceanobacillus</taxon>
    </lineage>
</organism>
<comment type="similarity">
    <text evidence="3">Belongs to the aldehyde dehydrogenase family.</text>
</comment>
<evidence type="ECO:0000313" key="5">
    <source>
        <dbReference type="EMBL" id="MFC4664400.1"/>
    </source>
</evidence>
<dbReference type="InterPro" id="IPR016161">
    <property type="entry name" value="Ald_DH/histidinol_DH"/>
</dbReference>
<protein>
    <submittedName>
        <fullName evidence="5">Aldehyde dehydrogenase family protein</fullName>
    </submittedName>
</protein>
<gene>
    <name evidence="5" type="ORF">ACFO3P_19665</name>
</gene>
<accession>A0ABV9K323</accession>
<name>A0ABV9K323_9BACI</name>
<dbReference type="PROSITE" id="PS00687">
    <property type="entry name" value="ALDEHYDE_DEHYDR_GLU"/>
    <property type="match status" value="1"/>
</dbReference>
<feature type="active site" evidence="2">
    <location>
        <position position="263"/>
    </location>
</feature>
<dbReference type="InterPro" id="IPR029510">
    <property type="entry name" value="Ald_DH_CS_GLU"/>
</dbReference>
<sequence>MSDAAAFEAVLKDTEEVQNMYIAGEWTSGSTGKSRKVYNPANNQVIATVADGGAEDADKAIEAARKAFYEDGWREAYARTRADLLLNVAEKLEARKEEIAKLETLNNGKIYEDSIVDVEDAVHQFKYYAGLAMQPHGQTYEVPDEIQAMVIREPVGVVSIIVPWNFPLVMAAQKLSAALAAGCTVVVKPASQTPLTVLRLFEIIDEVGFPDGAANLVLGPGSVIGNQLVQHKDVDKISFTGGTDTGKQIMKDAADTIKKVGLELGGKSPNIVFADADFETAVDYAMLGIFAGQGQVCSAGSRLILEKSIYEKFVDELVKRTNKIKIGPGWDPQTEMGPLISPDHADSVLEYVKVGLDEGAELLCGGERLTDGSLAEGNYVAPTIFANTTPDMRIVQEEIFGPVLVIQVFETEKAALELANGTDFGLAAAVFTNDGAKAQRVIRGLHAGITWVNSYHPTFNEAPWSGYKQSGIGGDLGTYGFEEYLYKKQVNIALEVKPSGAYSNADS</sequence>
<evidence type="ECO:0000259" key="4">
    <source>
        <dbReference type="Pfam" id="PF00171"/>
    </source>
</evidence>
<dbReference type="Gene3D" id="3.40.309.10">
    <property type="entry name" value="Aldehyde Dehydrogenase, Chain A, domain 2"/>
    <property type="match status" value="1"/>
</dbReference>
<dbReference type="RefSeq" id="WP_289584647.1">
    <property type="nucleotide sequence ID" value="NZ_JBHSFT010000049.1"/>
</dbReference>
<dbReference type="InterPro" id="IPR016163">
    <property type="entry name" value="Ald_DH_C"/>
</dbReference>
<dbReference type="Gene3D" id="3.40.605.10">
    <property type="entry name" value="Aldehyde Dehydrogenase, Chain A, domain 1"/>
    <property type="match status" value="1"/>
</dbReference>
<evidence type="ECO:0000256" key="3">
    <source>
        <dbReference type="RuleBase" id="RU003345"/>
    </source>
</evidence>
<evidence type="ECO:0000313" key="6">
    <source>
        <dbReference type="Proteomes" id="UP001595988"/>
    </source>
</evidence>
<keyword evidence="6" id="KW-1185">Reference proteome</keyword>
<comment type="caution">
    <text evidence="5">The sequence shown here is derived from an EMBL/GenBank/DDBJ whole genome shotgun (WGS) entry which is preliminary data.</text>
</comment>
<evidence type="ECO:0000256" key="1">
    <source>
        <dbReference type="ARBA" id="ARBA00023002"/>
    </source>
</evidence>
<dbReference type="Pfam" id="PF00171">
    <property type="entry name" value="Aldedh"/>
    <property type="match status" value="1"/>
</dbReference>
<dbReference type="SUPFAM" id="SSF53720">
    <property type="entry name" value="ALDH-like"/>
    <property type="match status" value="1"/>
</dbReference>
<proteinExistence type="inferred from homology"/>
<dbReference type="PANTHER" id="PTHR11699">
    <property type="entry name" value="ALDEHYDE DEHYDROGENASE-RELATED"/>
    <property type="match status" value="1"/>
</dbReference>
<keyword evidence="1 3" id="KW-0560">Oxidoreductase</keyword>
<dbReference type="EMBL" id="JBHSFT010000049">
    <property type="protein sequence ID" value="MFC4664400.1"/>
    <property type="molecule type" value="Genomic_DNA"/>
</dbReference>
<feature type="domain" description="Aldehyde dehydrogenase" evidence="4">
    <location>
        <begin position="26"/>
        <end position="490"/>
    </location>
</feature>
<dbReference type="InterPro" id="IPR016162">
    <property type="entry name" value="Ald_DH_N"/>
</dbReference>